<accession>A0ABP7MXC8</accession>
<keyword evidence="2" id="KW-1185">Reference proteome</keyword>
<comment type="caution">
    <text evidence="1">The sequence shown here is derived from an EMBL/GenBank/DDBJ whole genome shotgun (WGS) entry which is preliminary data.</text>
</comment>
<organism evidence="1 2">
    <name type="scientific">Litoribacillus peritrichatus</name>
    <dbReference type="NCBI Taxonomy" id="718191"/>
    <lineage>
        <taxon>Bacteria</taxon>
        <taxon>Pseudomonadati</taxon>
        <taxon>Pseudomonadota</taxon>
        <taxon>Gammaproteobacteria</taxon>
        <taxon>Oceanospirillales</taxon>
        <taxon>Oceanospirillaceae</taxon>
        <taxon>Litoribacillus</taxon>
    </lineage>
</organism>
<dbReference type="Proteomes" id="UP001501565">
    <property type="component" value="Unassembled WGS sequence"/>
</dbReference>
<gene>
    <name evidence="1" type="ORF">GCM10022277_31090</name>
</gene>
<dbReference type="EMBL" id="BAABBN010000007">
    <property type="protein sequence ID" value="GAA3932023.1"/>
    <property type="molecule type" value="Genomic_DNA"/>
</dbReference>
<sequence>MRKGNFKMRDLTSEEKQQSLKRALTCTGGALDRWSARAATGLNDADMAKAVRYELGICGGSGCSNSIHIHYEGAGLKVWAAWEIFIPSSEEPIFQGEATIKAARCLFGVKNPDDVQLDLF</sequence>
<evidence type="ECO:0000313" key="1">
    <source>
        <dbReference type="EMBL" id="GAA3932023.1"/>
    </source>
</evidence>
<proteinExistence type="predicted"/>
<protein>
    <submittedName>
        <fullName evidence="1">Uncharacterized protein</fullName>
    </submittedName>
</protein>
<name>A0ABP7MXC8_9GAMM</name>
<reference evidence="2" key="1">
    <citation type="journal article" date="2019" name="Int. J. Syst. Evol. Microbiol.">
        <title>The Global Catalogue of Microorganisms (GCM) 10K type strain sequencing project: providing services to taxonomists for standard genome sequencing and annotation.</title>
        <authorList>
            <consortium name="The Broad Institute Genomics Platform"/>
            <consortium name="The Broad Institute Genome Sequencing Center for Infectious Disease"/>
            <person name="Wu L."/>
            <person name="Ma J."/>
        </authorList>
    </citation>
    <scope>NUCLEOTIDE SEQUENCE [LARGE SCALE GENOMIC DNA]</scope>
    <source>
        <strain evidence="2">JCM 17551</strain>
    </source>
</reference>
<evidence type="ECO:0000313" key="2">
    <source>
        <dbReference type="Proteomes" id="UP001501565"/>
    </source>
</evidence>